<accession>A0A5P3XEK6</accession>
<keyword evidence="7" id="KW-0012">Acyltransferase</keyword>
<evidence type="ECO:0000313" key="9">
    <source>
        <dbReference type="EMBL" id="QEZ67831.1"/>
    </source>
</evidence>
<gene>
    <name evidence="9" type="ORF">D4A35_02355</name>
</gene>
<feature type="transmembrane region" description="Helical" evidence="8">
    <location>
        <begin position="218"/>
        <end position="239"/>
    </location>
</feature>
<feature type="transmembrane region" description="Helical" evidence="8">
    <location>
        <begin position="74"/>
        <end position="93"/>
    </location>
</feature>
<evidence type="ECO:0000256" key="6">
    <source>
        <dbReference type="ARBA" id="ARBA00023136"/>
    </source>
</evidence>
<evidence type="ECO:0000256" key="7">
    <source>
        <dbReference type="PIRNR" id="PIRNR016636"/>
    </source>
</evidence>
<organism evidence="9 10">
    <name type="scientific">Paraclostridium bifermentans</name>
    <name type="common">Clostridium bifermentans</name>
    <dbReference type="NCBI Taxonomy" id="1490"/>
    <lineage>
        <taxon>Bacteria</taxon>
        <taxon>Bacillati</taxon>
        <taxon>Bacillota</taxon>
        <taxon>Clostridia</taxon>
        <taxon>Peptostreptococcales</taxon>
        <taxon>Peptostreptococcaceae</taxon>
        <taxon>Paraclostridium</taxon>
    </lineage>
</organism>
<dbReference type="AlphaFoldDB" id="A0A5P3XEK6"/>
<keyword evidence="6 7" id="KW-0472">Membrane</keyword>
<dbReference type="InterPro" id="IPR051085">
    <property type="entry name" value="MB_O-acyltransferase"/>
</dbReference>
<dbReference type="GO" id="GO:0042121">
    <property type="term" value="P:alginic acid biosynthetic process"/>
    <property type="evidence" value="ECO:0007669"/>
    <property type="project" value="InterPro"/>
</dbReference>
<feature type="transmembrane region" description="Helical" evidence="8">
    <location>
        <begin position="348"/>
        <end position="370"/>
    </location>
</feature>
<name>A0A5P3XEK6_PARBF</name>
<protein>
    <submittedName>
        <fullName evidence="9">MBOAT family protein</fullName>
    </submittedName>
</protein>
<sequence length="466" mass="54292">MVFSNTLFLYLFLPINLILYYAVKSRKWKNFILIIFSLAFYAWGEPVWIFLLIFSSLVDYGHGLFIEKYRGTKLAKIGLLSSICINLGLLITFKYSAFLYENLNTIFNLSLEIPKFSLPIGISFYTFQTLSYTVDVYKGEVKAQKNFSKFLMYVSLYHQLVAGPIVRYSDVEEEIESRVTTVENFSSGISRFTIGLAKKVLIANVAGQFVTQYMNSDLSSITVLEAWFGIAMFTIQIYFDFSGYSDMAIGLGKMFGFTYMENFNYPYISKSATEFWRRWHISLGSFFRDYVYIPLGGNRKNMIFNLFVVWFLTGIWHGASWNFILWGLYFGILVYLEKKILFRVLNKIPKIFSHIYLIVALLVGWTLFYFTDVNRAFEYIKILFGFTNNEFTNNELKLVFTNNIYWILIAIVASTPVYPYLKQYIGQSRIKPFGQVVEVLLNVAIMICCTSMLIASSYNPFLYFRF</sequence>
<keyword evidence="4 8" id="KW-0812">Transmembrane</keyword>
<dbReference type="PANTHER" id="PTHR13285:SF18">
    <property type="entry name" value="PROTEIN-CYSTEINE N-PALMITOYLTRANSFERASE RASP"/>
    <property type="match status" value="1"/>
</dbReference>
<evidence type="ECO:0000256" key="4">
    <source>
        <dbReference type="ARBA" id="ARBA00022692"/>
    </source>
</evidence>
<dbReference type="Pfam" id="PF03062">
    <property type="entry name" value="MBOAT"/>
    <property type="match status" value="1"/>
</dbReference>
<evidence type="ECO:0000256" key="8">
    <source>
        <dbReference type="SAM" id="Phobius"/>
    </source>
</evidence>
<dbReference type="RefSeq" id="WP_025161969.1">
    <property type="nucleotide sequence ID" value="NZ_RAHB01000004.1"/>
</dbReference>
<feature type="transmembrane region" description="Helical" evidence="8">
    <location>
        <begin position="307"/>
        <end position="336"/>
    </location>
</feature>
<dbReference type="PANTHER" id="PTHR13285">
    <property type="entry name" value="ACYLTRANSFERASE"/>
    <property type="match status" value="1"/>
</dbReference>
<feature type="transmembrane region" description="Helical" evidence="8">
    <location>
        <begin position="6"/>
        <end position="23"/>
    </location>
</feature>
<evidence type="ECO:0000256" key="3">
    <source>
        <dbReference type="ARBA" id="ARBA00022475"/>
    </source>
</evidence>
<dbReference type="GO" id="GO:0005886">
    <property type="term" value="C:plasma membrane"/>
    <property type="evidence" value="ECO:0007669"/>
    <property type="project" value="UniProtKB-SubCell"/>
</dbReference>
<feature type="transmembrane region" description="Helical" evidence="8">
    <location>
        <begin position="30"/>
        <end position="54"/>
    </location>
</feature>
<dbReference type="EMBL" id="CP032452">
    <property type="protein sequence ID" value="QEZ67831.1"/>
    <property type="molecule type" value="Genomic_DNA"/>
</dbReference>
<dbReference type="GO" id="GO:0016746">
    <property type="term" value="F:acyltransferase activity"/>
    <property type="evidence" value="ECO:0007669"/>
    <property type="project" value="UniProtKB-KW"/>
</dbReference>
<comment type="subcellular location">
    <subcellularLocation>
        <location evidence="1">Cell membrane</location>
        <topology evidence="1">Multi-pass membrane protein</topology>
    </subcellularLocation>
</comment>
<feature type="transmembrane region" description="Helical" evidence="8">
    <location>
        <begin position="404"/>
        <end position="421"/>
    </location>
</feature>
<feature type="transmembrane region" description="Helical" evidence="8">
    <location>
        <begin position="433"/>
        <end position="458"/>
    </location>
</feature>
<dbReference type="InterPro" id="IPR004299">
    <property type="entry name" value="MBOAT_fam"/>
</dbReference>
<keyword evidence="3 7" id="KW-1003">Cell membrane</keyword>
<evidence type="ECO:0000256" key="1">
    <source>
        <dbReference type="ARBA" id="ARBA00004651"/>
    </source>
</evidence>
<dbReference type="PIRSF" id="PIRSF500217">
    <property type="entry name" value="AlgI"/>
    <property type="match status" value="1"/>
</dbReference>
<evidence type="ECO:0000313" key="10">
    <source>
        <dbReference type="Proteomes" id="UP000326961"/>
    </source>
</evidence>
<evidence type="ECO:0000256" key="5">
    <source>
        <dbReference type="ARBA" id="ARBA00022989"/>
    </source>
</evidence>
<proteinExistence type="inferred from homology"/>
<evidence type="ECO:0000256" key="2">
    <source>
        <dbReference type="ARBA" id="ARBA00010323"/>
    </source>
</evidence>
<comment type="similarity">
    <text evidence="2 7">Belongs to the membrane-bound acyltransferase family.</text>
</comment>
<keyword evidence="5 8" id="KW-1133">Transmembrane helix</keyword>
<dbReference type="PIRSF" id="PIRSF016636">
    <property type="entry name" value="AlgI_DltB"/>
    <property type="match status" value="1"/>
</dbReference>
<dbReference type="InterPro" id="IPR028362">
    <property type="entry name" value="AlgI"/>
</dbReference>
<dbReference type="InterPro" id="IPR024194">
    <property type="entry name" value="Ac/AlaTfrase_AlgI/DltB"/>
</dbReference>
<keyword evidence="7" id="KW-0808">Transferase</keyword>
<dbReference type="Proteomes" id="UP000326961">
    <property type="component" value="Chromosome"/>
</dbReference>
<reference evidence="9 10" key="1">
    <citation type="submission" date="2018-09" db="EMBL/GenBank/DDBJ databases">
        <title>A clostridial neurotoxin that targets Anopheles mosquitoes.</title>
        <authorList>
            <person name="Contreras E."/>
            <person name="Masuyer G."/>
            <person name="Qureshi N."/>
            <person name="Chawla S."/>
            <person name="Lim H.L."/>
            <person name="Chen J."/>
            <person name="Stenmark P."/>
            <person name="Gill S."/>
        </authorList>
    </citation>
    <scope>NUCLEOTIDE SEQUENCE [LARGE SCALE GENOMIC DNA]</scope>
    <source>
        <strain evidence="9 10">Cbm</strain>
    </source>
</reference>